<dbReference type="AlphaFoldDB" id="A0A0K9F7M6"/>
<dbReference type="RefSeq" id="WP_049667507.1">
    <property type="nucleotide sequence ID" value="NZ_LFXJ01000008.1"/>
</dbReference>
<dbReference type="PANTHER" id="PTHR21310">
    <property type="entry name" value="AMINOGLYCOSIDE PHOSPHOTRANSFERASE-RELATED-RELATED"/>
    <property type="match status" value="1"/>
</dbReference>
<keyword evidence="2" id="KW-0808">Transferase</keyword>
<proteinExistence type="predicted"/>
<sequence length="264" mass="30840">MQSIHIDEIPIEIKEYLKNIISIRFPRQGYTSDVGLIENSQGFYALKRTKGELFCSWLNREISVLNCLTNQTKLPVPKVKKFVEQENQRDSWALLEFLKGETLRTALFTEKNEEKRQEMIFNFGALLFQIHTTPCPKELIYEGKWIDQILNQAEYNFKNYKVDGDEKLLEKIKTNKPNFYKQTLIHGDFTIDNVLVYNGGITGVIDWGSGAYGDPRYDVSLAIRSKPNAFENEIDKEIFFEGYGEKIIDDNVYNYFVNGLYEFF</sequence>
<dbReference type="EMBL" id="LFXJ01000008">
    <property type="protein sequence ID" value="KMY30178.1"/>
    <property type="molecule type" value="Genomic_DNA"/>
</dbReference>
<feature type="domain" description="Aminoglycoside phosphotransferase" evidence="1">
    <location>
        <begin position="23"/>
        <end position="234"/>
    </location>
</feature>
<evidence type="ECO:0000313" key="3">
    <source>
        <dbReference type="Proteomes" id="UP000037326"/>
    </source>
</evidence>
<dbReference type="InterPro" id="IPR011009">
    <property type="entry name" value="Kinase-like_dom_sf"/>
</dbReference>
<gene>
    <name evidence="2" type="ORF">ACZ11_15865</name>
</gene>
<dbReference type="GO" id="GO:0016740">
    <property type="term" value="F:transferase activity"/>
    <property type="evidence" value="ECO:0007669"/>
    <property type="project" value="UniProtKB-KW"/>
</dbReference>
<dbReference type="PATRIC" id="fig|582475.4.peg.4239"/>
<comment type="caution">
    <text evidence="2">The sequence shown here is derived from an EMBL/GenBank/DDBJ whole genome shotgun (WGS) entry which is preliminary data.</text>
</comment>
<organism evidence="2 3">
    <name type="scientific">Lysinibacillus xylanilyticus</name>
    <dbReference type="NCBI Taxonomy" id="582475"/>
    <lineage>
        <taxon>Bacteria</taxon>
        <taxon>Bacillati</taxon>
        <taxon>Bacillota</taxon>
        <taxon>Bacilli</taxon>
        <taxon>Bacillales</taxon>
        <taxon>Bacillaceae</taxon>
        <taxon>Lysinibacillus</taxon>
    </lineage>
</organism>
<accession>A0A0K9F7M6</accession>
<dbReference type="Pfam" id="PF01636">
    <property type="entry name" value="APH"/>
    <property type="match status" value="1"/>
</dbReference>
<dbReference type="GeneID" id="96599705"/>
<dbReference type="OrthoDB" id="9812495at2"/>
<evidence type="ECO:0000313" key="2">
    <source>
        <dbReference type="EMBL" id="KMY30178.1"/>
    </source>
</evidence>
<dbReference type="InterPro" id="IPR051678">
    <property type="entry name" value="AGP_Transferase"/>
</dbReference>
<name>A0A0K9F7M6_9BACI</name>
<dbReference type="Gene3D" id="3.90.1200.10">
    <property type="match status" value="1"/>
</dbReference>
<evidence type="ECO:0000259" key="1">
    <source>
        <dbReference type="Pfam" id="PF01636"/>
    </source>
</evidence>
<reference evidence="3" key="1">
    <citation type="submission" date="2015-07" db="EMBL/GenBank/DDBJ databases">
        <authorList>
            <consortium name="Consortium for Microbial Forensics and Genomics (microFORGE)"/>
            <person name="Knight B.M."/>
            <person name="Roberts D.P."/>
            <person name="Lin D."/>
            <person name="Hari K."/>
            <person name="Fletcher J."/>
            <person name="Melcher U."/>
            <person name="Blagden T."/>
            <person name="Winegar R.A."/>
        </authorList>
    </citation>
    <scope>NUCLEOTIDE SEQUENCE [LARGE SCALE GENOMIC DNA]</scope>
    <source>
        <strain evidence="3">DSM 23493</strain>
    </source>
</reference>
<protein>
    <submittedName>
        <fullName evidence="2">Aminoglycoside phosphotransferase</fullName>
    </submittedName>
</protein>
<dbReference type="InterPro" id="IPR002575">
    <property type="entry name" value="Aminoglycoside_PTrfase"/>
</dbReference>
<dbReference type="SUPFAM" id="SSF56112">
    <property type="entry name" value="Protein kinase-like (PK-like)"/>
    <property type="match status" value="1"/>
</dbReference>
<dbReference type="Proteomes" id="UP000037326">
    <property type="component" value="Unassembled WGS sequence"/>
</dbReference>